<keyword evidence="1" id="KW-0496">Mitochondrion</keyword>
<protein>
    <submittedName>
        <fullName evidence="1">Ribosomal protein L1</fullName>
    </submittedName>
</protein>
<keyword evidence="1" id="KW-0687">Ribonucleoprotein</keyword>
<accession>M4Q9Z4</accession>
<evidence type="ECO:0000313" key="1">
    <source>
        <dbReference type="EMBL" id="AGH24227.1"/>
    </source>
</evidence>
<dbReference type="GeneID" id="15333165"/>
<sequence>MIHLKTFINCLQSLYTSVGSNQSHQVMVEITFKEEKKKKLGKSKKSKDNVSLVITKKVTKPFHLPHWLGEELKVWNLDQLQEYLSKDSSVISYEDCLKTVITKKDLVDYLVMTKKELSICKPFSRKLNSLGLMPSMQMGTLVENSEELAKAQEKLRKMNVKKWKTTKNSIILPVGMTSIPTSSLDENISSYLSWILESISLREIQEIRLSTFNNSLTIYQM</sequence>
<geneLocation type="mitochondrion" evidence="1"/>
<reference evidence="1" key="3">
    <citation type="journal article" date="2013" name="Genome Biol. Evol.">
        <title>Strikingly bacteria-like and gene-rich mitochondrial genomes throughout jakobid protists.</title>
        <authorList>
            <person name="Burger G."/>
            <person name="Gray M.W."/>
            <person name="Forget L."/>
            <person name="Lang B.F."/>
        </authorList>
    </citation>
    <scope>NUCLEOTIDE SEQUENCE</scope>
    <source>
        <strain evidence="1">ATCC 50422</strain>
    </source>
</reference>
<reference evidence="1" key="1">
    <citation type="journal article" date="2004" name="RNA">
        <title>Mitochondrial 3' tRNA editing in the jakobid Seculamonas ecuadoriensis: a novel mechanism and implications for tRNA processing.</title>
        <authorList>
            <person name="Leigh J."/>
            <person name="Lang B.F."/>
        </authorList>
    </citation>
    <scope>NUCLEOTIDE SEQUENCE</scope>
    <source>
        <strain evidence="1">ATCC 50422</strain>
    </source>
</reference>
<dbReference type="Gene3D" id="3.30.190.20">
    <property type="match status" value="1"/>
</dbReference>
<dbReference type="SUPFAM" id="SSF56808">
    <property type="entry name" value="Ribosomal protein L1"/>
    <property type="match status" value="1"/>
</dbReference>
<reference evidence="1" key="2">
    <citation type="journal article" date="2006" name="RNA">
        <title>Hybrid E. coli--Mitochondrial ribonuclease P RNAs are catalytically active.</title>
        <authorList>
            <person name="Seif E."/>
            <person name="Cadieux A."/>
            <person name="Lang B.F."/>
        </authorList>
    </citation>
    <scope>NUCLEOTIDE SEQUENCE</scope>
    <source>
        <strain evidence="1">ATCC 50422</strain>
    </source>
</reference>
<dbReference type="GO" id="GO:0005840">
    <property type="term" value="C:ribosome"/>
    <property type="evidence" value="ECO:0007669"/>
    <property type="project" value="UniProtKB-KW"/>
</dbReference>
<dbReference type="InterPro" id="IPR023674">
    <property type="entry name" value="Ribosomal_uL1-like"/>
</dbReference>
<organism evidence="1">
    <name type="scientific">Jakoba libera</name>
    <name type="common">Flagellate</name>
    <name type="synonym">Cryptobia libera</name>
    <dbReference type="NCBI Taxonomy" id="143017"/>
    <lineage>
        <taxon>Eukaryota</taxon>
        <taxon>Discoba</taxon>
        <taxon>Jakobida</taxon>
        <taxon>Histionina</taxon>
        <taxon>Jakobidae</taxon>
        <taxon>Jakoba</taxon>
    </lineage>
</organism>
<proteinExistence type="predicted"/>
<dbReference type="AlphaFoldDB" id="M4Q9Z4"/>
<name>M4Q9Z4_JAKLI</name>
<dbReference type="RefSeq" id="YP_007890733.1">
    <property type="nucleotide sequence ID" value="NC_021127.1"/>
</dbReference>
<dbReference type="Gene3D" id="3.40.50.790">
    <property type="match status" value="1"/>
</dbReference>
<dbReference type="EMBL" id="KC353355">
    <property type="protein sequence ID" value="AGH24227.1"/>
    <property type="molecule type" value="Genomic_DNA"/>
</dbReference>
<keyword evidence="1" id="KW-0689">Ribosomal protein</keyword>
<dbReference type="InterPro" id="IPR016095">
    <property type="entry name" value="Ribosomal_uL1_3-a/b-sand"/>
</dbReference>
<gene>
    <name evidence="1" type="primary">rpl1</name>
</gene>